<evidence type="ECO:0000256" key="7">
    <source>
        <dbReference type="SAM" id="SignalP"/>
    </source>
</evidence>
<keyword evidence="3" id="KW-0472">Membrane</keyword>
<evidence type="ECO:0000256" key="2">
    <source>
        <dbReference type="ARBA" id="ARBA00022729"/>
    </source>
</evidence>
<dbReference type="Pfam" id="PF13505">
    <property type="entry name" value="OMP_b-brl"/>
    <property type="match status" value="1"/>
</dbReference>
<dbReference type="InterPro" id="IPR027385">
    <property type="entry name" value="Beta-barrel_OMP"/>
</dbReference>
<evidence type="ECO:0000259" key="8">
    <source>
        <dbReference type="Pfam" id="PF13505"/>
    </source>
</evidence>
<comment type="subcellular location">
    <subcellularLocation>
        <location evidence="1">Cell outer membrane</location>
    </subcellularLocation>
</comment>
<dbReference type="EMBL" id="BAABIY010000020">
    <property type="protein sequence ID" value="GAA5098373.1"/>
    <property type="molecule type" value="Genomic_DNA"/>
</dbReference>
<feature type="compositionally biased region" description="Low complexity" evidence="6">
    <location>
        <begin position="166"/>
        <end position="175"/>
    </location>
</feature>
<keyword evidence="2 7" id="KW-0732">Signal</keyword>
<protein>
    <recommendedName>
        <fullName evidence="8">Outer membrane protein beta-barrel domain-containing protein</fullName>
    </recommendedName>
</protein>
<dbReference type="InterPro" id="IPR051692">
    <property type="entry name" value="OMP-like"/>
</dbReference>
<evidence type="ECO:0000313" key="10">
    <source>
        <dbReference type="Proteomes" id="UP001501525"/>
    </source>
</evidence>
<comment type="similarity">
    <text evidence="5">Belongs to the Omp25/RopB family.</text>
</comment>
<name>A0ABP9MPC8_9HYPH</name>
<feature type="signal peptide" evidence="7">
    <location>
        <begin position="1"/>
        <end position="22"/>
    </location>
</feature>
<feature type="chain" id="PRO_5047163710" description="Outer membrane protein beta-barrel domain-containing protein" evidence="7">
    <location>
        <begin position="23"/>
        <end position="475"/>
    </location>
</feature>
<feature type="compositionally biased region" description="Polar residues" evidence="6">
    <location>
        <begin position="269"/>
        <end position="280"/>
    </location>
</feature>
<evidence type="ECO:0000256" key="4">
    <source>
        <dbReference type="ARBA" id="ARBA00023237"/>
    </source>
</evidence>
<dbReference type="InterPro" id="IPR011250">
    <property type="entry name" value="OMP/PagP_B-barrel"/>
</dbReference>
<evidence type="ECO:0000256" key="1">
    <source>
        <dbReference type="ARBA" id="ARBA00004442"/>
    </source>
</evidence>
<keyword evidence="4" id="KW-0998">Cell outer membrane</keyword>
<feature type="region of interest" description="Disordered" evidence="6">
    <location>
        <begin position="232"/>
        <end position="328"/>
    </location>
</feature>
<feature type="domain" description="Outer membrane protein beta-barrel" evidence="8">
    <location>
        <begin position="365"/>
        <end position="475"/>
    </location>
</feature>
<dbReference type="RefSeq" id="WP_345096775.1">
    <property type="nucleotide sequence ID" value="NZ_BAABIY010000020.1"/>
</dbReference>
<comment type="caution">
    <text evidence="9">The sequence shown here is derived from an EMBL/GenBank/DDBJ whole genome shotgun (WGS) entry which is preliminary data.</text>
</comment>
<proteinExistence type="inferred from homology"/>
<evidence type="ECO:0000256" key="5">
    <source>
        <dbReference type="ARBA" id="ARBA00038306"/>
    </source>
</evidence>
<dbReference type="PANTHER" id="PTHR34001:SF3">
    <property type="entry name" value="BLL7405 PROTEIN"/>
    <property type="match status" value="1"/>
</dbReference>
<keyword evidence="10" id="KW-1185">Reference proteome</keyword>
<gene>
    <name evidence="9" type="ORF">GCM10023260_08830</name>
</gene>
<evidence type="ECO:0000313" key="9">
    <source>
        <dbReference type="EMBL" id="GAA5098373.1"/>
    </source>
</evidence>
<organism evidence="9 10">
    <name type="scientific">Bartonella acomydis</name>
    <dbReference type="NCBI Taxonomy" id="686234"/>
    <lineage>
        <taxon>Bacteria</taxon>
        <taxon>Pseudomonadati</taxon>
        <taxon>Pseudomonadota</taxon>
        <taxon>Alphaproteobacteria</taxon>
        <taxon>Hyphomicrobiales</taxon>
        <taxon>Bartonellaceae</taxon>
        <taxon>Bartonella</taxon>
    </lineage>
</organism>
<dbReference type="SUPFAM" id="SSF56925">
    <property type="entry name" value="OMPA-like"/>
    <property type="match status" value="2"/>
</dbReference>
<dbReference type="Gene3D" id="2.40.160.20">
    <property type="match status" value="1"/>
</dbReference>
<reference evidence="10" key="1">
    <citation type="journal article" date="2019" name="Int. J. Syst. Evol. Microbiol.">
        <title>The Global Catalogue of Microorganisms (GCM) 10K type strain sequencing project: providing services to taxonomists for standard genome sequencing and annotation.</title>
        <authorList>
            <consortium name="The Broad Institute Genomics Platform"/>
            <consortium name="The Broad Institute Genome Sequencing Center for Infectious Disease"/>
            <person name="Wu L."/>
            <person name="Ma J."/>
        </authorList>
    </citation>
    <scope>NUCLEOTIDE SEQUENCE [LARGE SCALE GENOMIC DNA]</scope>
    <source>
        <strain evidence="10">JCM 17706</strain>
    </source>
</reference>
<feature type="compositionally biased region" description="Polar residues" evidence="6">
    <location>
        <begin position="148"/>
        <end position="165"/>
    </location>
</feature>
<evidence type="ECO:0000256" key="3">
    <source>
        <dbReference type="ARBA" id="ARBA00023136"/>
    </source>
</evidence>
<feature type="compositionally biased region" description="Low complexity" evidence="6">
    <location>
        <begin position="200"/>
        <end position="219"/>
    </location>
</feature>
<feature type="compositionally biased region" description="Low complexity" evidence="6">
    <location>
        <begin position="254"/>
        <end position="265"/>
    </location>
</feature>
<dbReference type="PANTHER" id="PTHR34001">
    <property type="entry name" value="BLL7405 PROTEIN"/>
    <property type="match status" value="1"/>
</dbReference>
<dbReference type="Proteomes" id="UP001501525">
    <property type="component" value="Unassembled WGS sequence"/>
</dbReference>
<accession>A0ABP9MPC8</accession>
<sequence length="475" mass="49017">MNTKCLITVSIFALISASTVQAADVVMSHQPLTSSAPSNFVVPTFTWTGFYIGGQTSGFSSKTDMSIVGEQQSVPLSKDLSPKLSGFEGGLYAGSNIDLGDNFVLGIDTDFTWSGKKHTKNIIIGAPDDTTVDALVARSRRSVRSASGNAATSTLSLTGSGIETSPTTPTTAAPAPAKPVQSMGATSGGVPGVASRRSGAADPAVSAKAPASTPASSAAKAPLTLARSLTQESAVASGAHPTSGARGASGSGASGSSAQGSAARGVHSQGATSRGVQRGSSGHPHGTASYPHAMGNSPHGSHSHGVNSRDAQRAVGHRTRGTQEAAENGSNVYGIEEMGMLASALGLENEGAVETLSHIFKQNWVGATRIRIGFAADRFMPYVAGGIAYGQFHDTVSISVKREDGGVIVSKNLSDETKTMVGYTLGGGVDFAMLDNVILRAEYRYSDFGKKKFVEERLEIKYKTNDFRVGVAYKF</sequence>
<feature type="region of interest" description="Disordered" evidence="6">
    <location>
        <begin position="141"/>
        <end position="219"/>
    </location>
</feature>
<evidence type="ECO:0000256" key="6">
    <source>
        <dbReference type="SAM" id="MobiDB-lite"/>
    </source>
</evidence>